<feature type="compositionally biased region" description="Polar residues" evidence="15">
    <location>
        <begin position="743"/>
        <end position="752"/>
    </location>
</feature>
<evidence type="ECO:0000256" key="11">
    <source>
        <dbReference type="ARBA" id="ARBA00023157"/>
    </source>
</evidence>
<keyword evidence="8" id="KW-0479">Metal-binding</keyword>
<dbReference type="InterPro" id="IPR004263">
    <property type="entry name" value="Exostosin"/>
</dbReference>
<dbReference type="InterPro" id="IPR029044">
    <property type="entry name" value="Nucleotide-diphossugar_trans"/>
</dbReference>
<feature type="region of interest" description="Disordered" evidence="15">
    <location>
        <begin position="727"/>
        <end position="752"/>
    </location>
</feature>
<evidence type="ECO:0000259" key="17">
    <source>
        <dbReference type="Pfam" id="PF09258"/>
    </source>
</evidence>
<evidence type="ECO:0000259" key="18">
    <source>
        <dbReference type="Pfam" id="PF24793"/>
    </source>
</evidence>
<feature type="domain" description="Glucosamine inositolphosphorylceramide transferase 1 N-terminal" evidence="18">
    <location>
        <begin position="59"/>
        <end position="348"/>
    </location>
</feature>
<dbReference type="AlphaFoldDB" id="A0AAQ3SSL7"/>
<dbReference type="PANTHER" id="PTHR48261:SF6">
    <property type="entry name" value="GLYCOSYLTRANSFERASE FAMILY PROTEIN"/>
    <property type="match status" value="1"/>
</dbReference>
<dbReference type="Pfam" id="PF24793">
    <property type="entry name" value="GINT1_N"/>
    <property type="match status" value="1"/>
</dbReference>
<keyword evidence="7 16" id="KW-0812">Transmembrane</keyword>
<feature type="transmembrane region" description="Helical" evidence="16">
    <location>
        <begin position="363"/>
        <end position="389"/>
    </location>
</feature>
<dbReference type="Pfam" id="PF09258">
    <property type="entry name" value="Glyco_transf_64"/>
    <property type="match status" value="1"/>
</dbReference>
<comment type="subcellular location">
    <subcellularLocation>
        <location evidence="2">Membrane</location>
        <topology evidence="2">Multi-pass membrane protein</topology>
    </subcellularLocation>
</comment>
<comment type="similarity">
    <text evidence="5">Belongs to the glycosyltransferase 64 family.</text>
</comment>
<keyword evidence="9 16" id="KW-1133">Transmembrane helix</keyword>
<comment type="cofactor">
    <cofactor evidence="1">
        <name>Mn(2+)</name>
        <dbReference type="ChEBI" id="CHEBI:29035"/>
    </cofactor>
</comment>
<comment type="function">
    <text evidence="13">Essential protein. Glycosyltransferase that mediates the glycosylation of glycosylinositol phosphorylceramides (GIPCs), the major sphingolipids in the plasma membrane; acts as a HexN(Ac)-specific GIPC sugar transferase. Responsible for the glycosylation of a subgroup of GIPCs found in seeds and pollen that contain GlcNAc and GlcN (GlcN(Ac)). Maybe involved in the maintenance of cell-cell adhesion.</text>
</comment>
<dbReference type="InterPro" id="IPR015338">
    <property type="entry name" value="GT64_dom"/>
</dbReference>
<dbReference type="GO" id="GO:0016020">
    <property type="term" value="C:membrane"/>
    <property type="evidence" value="ECO:0007669"/>
    <property type="project" value="UniProtKB-SubCell"/>
</dbReference>
<evidence type="ECO:0000256" key="10">
    <source>
        <dbReference type="ARBA" id="ARBA00023136"/>
    </source>
</evidence>
<dbReference type="PANTHER" id="PTHR48261">
    <property type="entry name" value="ACETYLGLUCOSAMINYLTRANSFERASE"/>
    <property type="match status" value="1"/>
</dbReference>
<keyword evidence="6" id="KW-0808">Transferase</keyword>
<organism evidence="19 20">
    <name type="scientific">Paspalum notatum var. saurae</name>
    <dbReference type="NCBI Taxonomy" id="547442"/>
    <lineage>
        <taxon>Eukaryota</taxon>
        <taxon>Viridiplantae</taxon>
        <taxon>Streptophyta</taxon>
        <taxon>Embryophyta</taxon>
        <taxon>Tracheophyta</taxon>
        <taxon>Spermatophyta</taxon>
        <taxon>Magnoliopsida</taxon>
        <taxon>Liliopsida</taxon>
        <taxon>Poales</taxon>
        <taxon>Poaceae</taxon>
        <taxon>PACMAD clade</taxon>
        <taxon>Panicoideae</taxon>
        <taxon>Andropogonodae</taxon>
        <taxon>Paspaleae</taxon>
        <taxon>Paspalinae</taxon>
        <taxon>Paspalum</taxon>
    </lineage>
</organism>
<evidence type="ECO:0000256" key="16">
    <source>
        <dbReference type="SAM" id="Phobius"/>
    </source>
</evidence>
<comment type="pathway">
    <text evidence="3">Sphingolipid metabolism.</text>
</comment>
<dbReference type="EMBL" id="CP144746">
    <property type="protein sequence ID" value="WVZ60123.1"/>
    <property type="molecule type" value="Genomic_DNA"/>
</dbReference>
<feature type="region of interest" description="Disordered" evidence="15">
    <location>
        <begin position="1"/>
        <end position="21"/>
    </location>
</feature>
<proteinExistence type="inferred from homology"/>
<evidence type="ECO:0000256" key="7">
    <source>
        <dbReference type="ARBA" id="ARBA00022692"/>
    </source>
</evidence>
<evidence type="ECO:0000256" key="4">
    <source>
        <dbReference type="ARBA" id="ARBA00005189"/>
    </source>
</evidence>
<dbReference type="SUPFAM" id="SSF75005">
    <property type="entry name" value="Arabinanase/levansucrase/invertase"/>
    <property type="match status" value="1"/>
</dbReference>
<evidence type="ECO:0000256" key="15">
    <source>
        <dbReference type="SAM" id="MobiDB-lite"/>
    </source>
</evidence>
<dbReference type="InterPro" id="IPR056442">
    <property type="entry name" value="GINT1_N"/>
</dbReference>
<evidence type="ECO:0000256" key="6">
    <source>
        <dbReference type="ARBA" id="ARBA00022679"/>
    </source>
</evidence>
<sequence>MTSSLARPSTAHRRRQQPPAAPSAPAYLAATLAVLTVAAVAYSRAAFPHFPHPPATRGCRPDAEGSWSVGWGISSGGGAAWPVANPVVTCADMAEAGFPSSFVANPFLFIQGEAIYMFFETKNPITMKGDIAAAVSKDAGSTWRQLGVVLDEEWHLSYPYVFSYENETYMMPESSKKGNLQLYRAVDFPLKWKLEKVLLERPLVDSVIINFQGSYWLLGSDLSSYGAKQTGELFIWYSSSPLGPWNPHKHNPIHNTGNKSSARNGGRPFIYNGNLYRVGKDCGGGSGYTMQVFKVQVLTVNQYKEVAVPFVLDKPLKGRNAWNGARFHHLDIQQLPLGQHWIGVMDGDRVPPGDLIHRLTIGYMSYGIACILALLLGGLIGAIKCILPIRWYLPHTEKRSDTFDIKKQVFLCHKFDLVICNVNKLGSLIGGRINYRAWKGRVCIAVIILILVVLTCFGTNYIFGGNGAEEPYPIKGRYSQFTLLTMTYDARLWNLKMFVEHYSKCTSVREIIVVWNKGRAPVQGELKSMVPVRIRVENKNTLNNRFNIDKEIKTGAVMELDDDIMMTCDDLERGFKVWRDHPDRIVGYYPRFVEGSPLKYRNERYARQQGGYNIILTGAAFMDHDLAFKRYWSKEAEIGRHVVDSFFNCEDILLNFLFANASSTSTMEYVKPAWAIDMSKFSGVAISRNTQAHYHVRSKCLAIFSGIYGNLTSKRFFNSRGDGWDPSCSEHQIRQGQPAKPGQQITPQRSIK</sequence>
<keyword evidence="12" id="KW-0464">Manganese</keyword>
<evidence type="ECO:0000313" key="19">
    <source>
        <dbReference type="EMBL" id="WVZ60123.1"/>
    </source>
</evidence>
<dbReference type="InterPro" id="IPR023296">
    <property type="entry name" value="Glyco_hydro_beta-prop_sf"/>
</dbReference>
<evidence type="ECO:0000256" key="14">
    <source>
        <dbReference type="ARBA" id="ARBA00069035"/>
    </source>
</evidence>
<keyword evidence="10 16" id="KW-0472">Membrane</keyword>
<dbReference type="GO" id="GO:0016757">
    <property type="term" value="F:glycosyltransferase activity"/>
    <property type="evidence" value="ECO:0007669"/>
    <property type="project" value="InterPro"/>
</dbReference>
<keyword evidence="20" id="KW-1185">Reference proteome</keyword>
<dbReference type="SUPFAM" id="SSF53448">
    <property type="entry name" value="Nucleotide-diphospho-sugar transferases"/>
    <property type="match status" value="1"/>
</dbReference>
<gene>
    <name evidence="19" type="ORF">U9M48_010182</name>
</gene>
<feature type="domain" description="Glycosyl transferase 64" evidence="17">
    <location>
        <begin position="481"/>
        <end position="714"/>
    </location>
</feature>
<evidence type="ECO:0000256" key="8">
    <source>
        <dbReference type="ARBA" id="ARBA00022723"/>
    </source>
</evidence>
<evidence type="ECO:0000256" key="2">
    <source>
        <dbReference type="ARBA" id="ARBA00004141"/>
    </source>
</evidence>
<evidence type="ECO:0000256" key="12">
    <source>
        <dbReference type="ARBA" id="ARBA00023211"/>
    </source>
</evidence>
<keyword evidence="11" id="KW-1015">Disulfide bond</keyword>
<reference evidence="19 20" key="1">
    <citation type="submission" date="2024-02" db="EMBL/GenBank/DDBJ databases">
        <title>High-quality chromosome-scale genome assembly of Pensacola bahiagrass (Paspalum notatum Flugge var. saurae).</title>
        <authorList>
            <person name="Vega J.M."/>
            <person name="Podio M."/>
            <person name="Orjuela J."/>
            <person name="Siena L.A."/>
            <person name="Pessino S.C."/>
            <person name="Combes M.C."/>
            <person name="Mariac C."/>
            <person name="Albertini E."/>
            <person name="Pupilli F."/>
            <person name="Ortiz J.P.A."/>
            <person name="Leblanc O."/>
        </authorList>
    </citation>
    <scope>NUCLEOTIDE SEQUENCE [LARGE SCALE GENOMIC DNA]</scope>
    <source>
        <strain evidence="19">R1</strain>
        <tissue evidence="19">Leaf</tissue>
    </source>
</reference>
<dbReference type="FunFam" id="2.115.10.20:FF:000004">
    <property type="entry name" value="Glucosamine inositolphosphorylceramide transferase 1"/>
    <property type="match status" value="1"/>
</dbReference>
<evidence type="ECO:0000256" key="1">
    <source>
        <dbReference type="ARBA" id="ARBA00001936"/>
    </source>
</evidence>
<dbReference type="Gene3D" id="2.115.10.20">
    <property type="entry name" value="Glycosyl hydrolase domain, family 43"/>
    <property type="match status" value="1"/>
</dbReference>
<evidence type="ECO:0000256" key="13">
    <source>
        <dbReference type="ARBA" id="ARBA00058450"/>
    </source>
</evidence>
<comment type="pathway">
    <text evidence="4">Lipid metabolism.</text>
</comment>
<dbReference type="Proteomes" id="UP001341281">
    <property type="component" value="Chromosome 02"/>
</dbReference>
<dbReference type="GO" id="GO:0046872">
    <property type="term" value="F:metal ion binding"/>
    <property type="evidence" value="ECO:0007669"/>
    <property type="project" value="UniProtKB-KW"/>
</dbReference>
<evidence type="ECO:0000256" key="5">
    <source>
        <dbReference type="ARBA" id="ARBA00008700"/>
    </source>
</evidence>
<dbReference type="Gene3D" id="3.90.550.10">
    <property type="entry name" value="Spore Coat Polysaccharide Biosynthesis Protein SpsA, Chain A"/>
    <property type="match status" value="1"/>
</dbReference>
<name>A0AAQ3SSL7_PASNO</name>
<evidence type="ECO:0000256" key="3">
    <source>
        <dbReference type="ARBA" id="ARBA00004991"/>
    </source>
</evidence>
<feature type="transmembrane region" description="Helical" evidence="16">
    <location>
        <begin position="442"/>
        <end position="463"/>
    </location>
</feature>
<evidence type="ECO:0000256" key="9">
    <source>
        <dbReference type="ARBA" id="ARBA00022989"/>
    </source>
</evidence>
<protein>
    <recommendedName>
        <fullName evidence="14">Glucosamine inositolphosphorylceramide transferase 1</fullName>
    </recommendedName>
</protein>
<accession>A0AAQ3SSL7</accession>
<dbReference type="FunFam" id="3.90.550.10:FF:000095">
    <property type="entry name" value="Glycosyltransferase family protein 64 protein C5"/>
    <property type="match status" value="1"/>
</dbReference>
<evidence type="ECO:0000313" key="20">
    <source>
        <dbReference type="Proteomes" id="UP001341281"/>
    </source>
</evidence>